<accession>A0A523S5D0</accession>
<comment type="similarity">
    <text evidence="2">Belongs to the ACC deaminase/D-cysteine desulfhydrase family.</text>
</comment>
<evidence type="ECO:0000256" key="1">
    <source>
        <dbReference type="ARBA" id="ARBA00001933"/>
    </source>
</evidence>
<evidence type="ECO:0000256" key="2">
    <source>
        <dbReference type="ARBA" id="ARBA00008639"/>
    </source>
</evidence>
<dbReference type="SUPFAM" id="SSF53686">
    <property type="entry name" value="Tryptophan synthase beta subunit-like PLP-dependent enzymes"/>
    <property type="match status" value="1"/>
</dbReference>
<keyword evidence="3" id="KW-0663">Pyridoxal phosphate</keyword>
<dbReference type="InterPro" id="IPR027278">
    <property type="entry name" value="ACCD_DCysDesulf"/>
</dbReference>
<dbReference type="InterPro" id="IPR036052">
    <property type="entry name" value="TrpB-like_PALP_sf"/>
</dbReference>
<dbReference type="AlphaFoldDB" id="A0A523S5D0"/>
<dbReference type="PANTHER" id="PTHR43780">
    <property type="entry name" value="1-AMINOCYCLOPROPANE-1-CARBOXYLATE DEAMINASE-RELATED"/>
    <property type="match status" value="1"/>
</dbReference>
<protein>
    <submittedName>
        <fullName evidence="5">Pyridoxal-phosphate dependent enzyme</fullName>
    </submittedName>
</protein>
<comment type="caution">
    <text evidence="5">The sequence shown here is derived from an EMBL/GenBank/DDBJ whole genome shotgun (WGS) entry which is preliminary data.</text>
</comment>
<reference evidence="5 6" key="1">
    <citation type="submission" date="2019-03" db="EMBL/GenBank/DDBJ databases">
        <title>Metabolic potential of uncultured bacteria and archaea associated with petroleum seepage in deep-sea sediments.</title>
        <authorList>
            <person name="Dong X."/>
            <person name="Hubert C."/>
        </authorList>
    </citation>
    <scope>NUCLEOTIDE SEQUENCE [LARGE SCALE GENOMIC DNA]</scope>
    <source>
        <strain evidence="5">E44_bin7</strain>
    </source>
</reference>
<dbReference type="GO" id="GO:0019148">
    <property type="term" value="F:D-cysteine desulfhydrase activity"/>
    <property type="evidence" value="ECO:0007669"/>
    <property type="project" value="TreeGrafter"/>
</dbReference>
<feature type="domain" description="Tryptophan synthase beta chain-like PALP" evidence="4">
    <location>
        <begin position="4"/>
        <end position="157"/>
    </location>
</feature>
<comment type="cofactor">
    <cofactor evidence="1">
        <name>pyridoxal 5'-phosphate</name>
        <dbReference type="ChEBI" id="CHEBI:597326"/>
    </cofactor>
</comment>
<evidence type="ECO:0000259" key="4">
    <source>
        <dbReference type="Pfam" id="PF00291"/>
    </source>
</evidence>
<sequence>DAVAYVNCILEMCKQLEDMDLEPDYLYVASADTTQAGLALGAKYLGLGFPIVGINPLDKRLVEDVPFLVAKIANMAAKILGLDIQVKASEVISYSNYVGRGYGQITQKGIEAIKLVAEKEGVFLDPVYTGKAMSGLIDHIREGKIKRGKKVIFLHTGGVPALFAYGDEFNLESKVRIGKMGS</sequence>
<dbReference type="PANTHER" id="PTHR43780:SF2">
    <property type="entry name" value="1-AMINOCYCLOPROPANE-1-CARBOXYLATE DEAMINASE-RELATED"/>
    <property type="match status" value="1"/>
</dbReference>
<gene>
    <name evidence="5" type="ORF">E3J84_00360</name>
</gene>
<dbReference type="Pfam" id="PF00291">
    <property type="entry name" value="PALP"/>
    <property type="match status" value="1"/>
</dbReference>
<evidence type="ECO:0000313" key="6">
    <source>
        <dbReference type="Proteomes" id="UP000316360"/>
    </source>
</evidence>
<feature type="non-terminal residue" evidence="5">
    <location>
        <position position="1"/>
    </location>
</feature>
<dbReference type="EMBL" id="SOKJ01000020">
    <property type="protein sequence ID" value="TET13197.1"/>
    <property type="molecule type" value="Genomic_DNA"/>
</dbReference>
<evidence type="ECO:0000256" key="3">
    <source>
        <dbReference type="ARBA" id="ARBA00022898"/>
    </source>
</evidence>
<name>A0A523S5D0_UNCAE</name>
<dbReference type="Proteomes" id="UP000316360">
    <property type="component" value="Unassembled WGS sequence"/>
</dbReference>
<dbReference type="Gene3D" id="3.40.50.1100">
    <property type="match status" value="1"/>
</dbReference>
<evidence type="ECO:0000313" key="5">
    <source>
        <dbReference type="EMBL" id="TET13197.1"/>
    </source>
</evidence>
<proteinExistence type="inferred from homology"/>
<dbReference type="InterPro" id="IPR001926">
    <property type="entry name" value="TrpB-like_PALP"/>
</dbReference>
<organism evidence="5 6">
    <name type="scientific">Aerophobetes bacterium</name>
    <dbReference type="NCBI Taxonomy" id="2030807"/>
    <lineage>
        <taxon>Bacteria</taxon>
        <taxon>Candidatus Aerophobota</taxon>
    </lineage>
</organism>